<sequence>MTEGKDKVKSTKRRSNRAYQHNVVIKYLNDIIQNLGINAINNIDDIPKEEWDYMFRKEKIVRDNVKEVAQDKQSRIERSRHESIQLKLSKMDINIHQKDLSSDHSKISKISSEMENEQQQPAKKLLKLNPPVNFLTTVEGTPSIFHDNIPYFNNLHSIPLYNNPELNSNVHKYLSKVANEHSKFMIDMNHQDQADTLKYIQQRRMTPNLPIDHTKDDMNPLHSNLTLFKLITPKNDNIKLKKIPPRIEAKLDFWKYIEKTILTISRKNSILFALDIEGFESNQNIITEIGISIFDPRENLPEFGLMTPILHNYHLIVSEYLTLRNKNFLSDLKDCYLLGESLILTYEQCTTFIQSLINFYMVPKTEEDKTWGRCFVGHGISNDLTWLTSMNVELPSKMKDISFRYQPSETLETAYIIDTSRFHQILYGDMYGSLGKLLKLYNIPHSYMHNAGNDAYYTLQLLLTIGNYKFRELHHLDDLKYMYQKIHMLQERDDIAMHKNDNSEVDSDMISPASKYKYNIPMTNIASVIEFIKMNSNSNSNSNNNKNKNGHSNRKDTDLRKKRENLLGITQFHGCRWVSNAGEGFNIVEDINLDTMPNEHEKRIE</sequence>
<dbReference type="Gene3D" id="3.30.420.10">
    <property type="entry name" value="Ribonuclease H-like superfamily/Ribonuclease H"/>
    <property type="match status" value="1"/>
</dbReference>
<evidence type="ECO:0000259" key="2">
    <source>
        <dbReference type="Pfam" id="PF21762"/>
    </source>
</evidence>
<proteinExistence type="predicted"/>
<dbReference type="AlphaFoldDB" id="A0AAN7WQG6"/>
<dbReference type="InterPro" id="IPR012337">
    <property type="entry name" value="RNaseH-like_sf"/>
</dbReference>
<protein>
    <recommendedName>
        <fullName evidence="2">Gfd2/YDR514C-like C-terminal domain-containing protein</fullName>
    </recommendedName>
</protein>
<comment type="caution">
    <text evidence="3">The sequence shown here is derived from an EMBL/GenBank/DDBJ whole genome shotgun (WGS) entry which is preliminary data.</text>
</comment>
<dbReference type="SUPFAM" id="SSF53098">
    <property type="entry name" value="Ribonuclease H-like"/>
    <property type="match status" value="1"/>
</dbReference>
<evidence type="ECO:0000313" key="3">
    <source>
        <dbReference type="EMBL" id="KAK5779632.1"/>
    </source>
</evidence>
<evidence type="ECO:0000256" key="1">
    <source>
        <dbReference type="SAM" id="MobiDB-lite"/>
    </source>
</evidence>
<gene>
    <name evidence="3" type="ORF">RI543_003524</name>
</gene>
<feature type="domain" description="Gfd2/YDR514C-like C-terminal" evidence="2">
    <location>
        <begin position="270"/>
        <end position="464"/>
    </location>
</feature>
<dbReference type="InterPro" id="IPR040151">
    <property type="entry name" value="Gfd2/YDR514C-like"/>
</dbReference>
<dbReference type="InterPro" id="IPR048519">
    <property type="entry name" value="Gfd2/YDR514C-like_C"/>
</dbReference>
<feature type="compositionally biased region" description="Low complexity" evidence="1">
    <location>
        <begin position="537"/>
        <end position="547"/>
    </location>
</feature>
<dbReference type="Pfam" id="PF21762">
    <property type="entry name" value="DEDDh_C"/>
    <property type="match status" value="1"/>
</dbReference>
<dbReference type="GO" id="GO:0005634">
    <property type="term" value="C:nucleus"/>
    <property type="evidence" value="ECO:0007669"/>
    <property type="project" value="TreeGrafter"/>
</dbReference>
<accession>A0AAN7WQG6</accession>
<dbReference type="GO" id="GO:0003676">
    <property type="term" value="F:nucleic acid binding"/>
    <property type="evidence" value="ECO:0007669"/>
    <property type="project" value="InterPro"/>
</dbReference>
<organism evidence="3 4">
    <name type="scientific">Arxiozyma heterogenica</name>
    <dbReference type="NCBI Taxonomy" id="278026"/>
    <lineage>
        <taxon>Eukaryota</taxon>
        <taxon>Fungi</taxon>
        <taxon>Dikarya</taxon>
        <taxon>Ascomycota</taxon>
        <taxon>Saccharomycotina</taxon>
        <taxon>Saccharomycetes</taxon>
        <taxon>Saccharomycetales</taxon>
        <taxon>Saccharomycetaceae</taxon>
        <taxon>Arxiozyma</taxon>
    </lineage>
</organism>
<evidence type="ECO:0000313" key="4">
    <source>
        <dbReference type="Proteomes" id="UP001306508"/>
    </source>
</evidence>
<reference evidence="4" key="1">
    <citation type="submission" date="2023-07" db="EMBL/GenBank/DDBJ databases">
        <title>A draft genome of Kazachstania heterogenica Y-27499.</title>
        <authorList>
            <person name="Donic C."/>
            <person name="Kralova J.S."/>
            <person name="Fidel L."/>
            <person name="Ben-Dor S."/>
            <person name="Jung S."/>
        </authorList>
    </citation>
    <scope>NUCLEOTIDE SEQUENCE [LARGE SCALE GENOMIC DNA]</scope>
    <source>
        <strain evidence="4">Y27499</strain>
    </source>
</reference>
<dbReference type="EMBL" id="JAWIZZ010000047">
    <property type="protein sequence ID" value="KAK5779632.1"/>
    <property type="molecule type" value="Genomic_DNA"/>
</dbReference>
<name>A0AAN7WQG6_9SACH</name>
<keyword evidence="4" id="KW-1185">Reference proteome</keyword>
<dbReference type="Proteomes" id="UP001306508">
    <property type="component" value="Unassembled WGS sequence"/>
</dbReference>
<dbReference type="PANTHER" id="PTHR28083">
    <property type="entry name" value="GOOD FOR FULL DBP5 ACTIVITY PROTEIN 2"/>
    <property type="match status" value="1"/>
</dbReference>
<feature type="region of interest" description="Disordered" evidence="1">
    <location>
        <begin position="537"/>
        <end position="559"/>
    </location>
</feature>
<dbReference type="InterPro" id="IPR036397">
    <property type="entry name" value="RNaseH_sf"/>
</dbReference>
<dbReference type="PANTHER" id="PTHR28083:SF1">
    <property type="entry name" value="GOOD FOR FULL DBP5 ACTIVITY PROTEIN 2"/>
    <property type="match status" value="1"/>
</dbReference>